<dbReference type="EMBL" id="KL142423">
    <property type="protein sequence ID" value="KDR66453.1"/>
    <property type="molecule type" value="Genomic_DNA"/>
</dbReference>
<gene>
    <name evidence="1" type="ORF">GALMADRAFT_1152544</name>
</gene>
<organism evidence="1 2">
    <name type="scientific">Galerina marginata (strain CBS 339.88)</name>
    <dbReference type="NCBI Taxonomy" id="685588"/>
    <lineage>
        <taxon>Eukaryota</taxon>
        <taxon>Fungi</taxon>
        <taxon>Dikarya</taxon>
        <taxon>Basidiomycota</taxon>
        <taxon>Agaricomycotina</taxon>
        <taxon>Agaricomycetes</taxon>
        <taxon>Agaricomycetidae</taxon>
        <taxon>Agaricales</taxon>
        <taxon>Agaricineae</taxon>
        <taxon>Strophariaceae</taxon>
        <taxon>Galerina</taxon>
    </lineage>
</organism>
<evidence type="ECO:0000313" key="2">
    <source>
        <dbReference type="Proteomes" id="UP000027222"/>
    </source>
</evidence>
<dbReference type="AlphaFoldDB" id="A0A067SI96"/>
<sequence length="205" mass="24015">MRYHLVGDSKRHRYMYKTSVRHPLRVDGLGRLVGLLKSACFFCSPWNSKKNHQKNRTSQCQHWLDCPFSRKSAGRLIPPWGSCRWRNEVKEGSMYSMVWRRATCIPGATCRDLCTRRRPALRSQSQTVGFEADNDKHPRYPYPSISCPLISLADPSRQTYHMDDKDKDNNSLRTIVWCIWLPSSNHWQRCLLESRIALAIESQHH</sequence>
<accession>A0A067SI96</accession>
<dbReference type="HOGENOM" id="CLU_1337599_0_0_1"/>
<dbReference type="Proteomes" id="UP000027222">
    <property type="component" value="Unassembled WGS sequence"/>
</dbReference>
<proteinExistence type="predicted"/>
<protein>
    <submittedName>
        <fullName evidence="1">Uncharacterized protein</fullName>
    </submittedName>
</protein>
<name>A0A067SI96_GALM3</name>
<evidence type="ECO:0000313" key="1">
    <source>
        <dbReference type="EMBL" id="KDR66453.1"/>
    </source>
</evidence>
<reference evidence="2" key="1">
    <citation type="journal article" date="2014" name="Proc. Natl. Acad. Sci. U.S.A.">
        <title>Extensive sampling of basidiomycete genomes demonstrates inadequacy of the white-rot/brown-rot paradigm for wood decay fungi.</title>
        <authorList>
            <person name="Riley R."/>
            <person name="Salamov A.A."/>
            <person name="Brown D.W."/>
            <person name="Nagy L.G."/>
            <person name="Floudas D."/>
            <person name="Held B.W."/>
            <person name="Levasseur A."/>
            <person name="Lombard V."/>
            <person name="Morin E."/>
            <person name="Otillar R."/>
            <person name="Lindquist E.A."/>
            <person name="Sun H."/>
            <person name="LaButti K.M."/>
            <person name="Schmutz J."/>
            <person name="Jabbour D."/>
            <person name="Luo H."/>
            <person name="Baker S.E."/>
            <person name="Pisabarro A.G."/>
            <person name="Walton J.D."/>
            <person name="Blanchette R.A."/>
            <person name="Henrissat B."/>
            <person name="Martin F."/>
            <person name="Cullen D."/>
            <person name="Hibbett D.S."/>
            <person name="Grigoriev I.V."/>
        </authorList>
    </citation>
    <scope>NUCLEOTIDE SEQUENCE [LARGE SCALE GENOMIC DNA]</scope>
    <source>
        <strain evidence="2">CBS 339.88</strain>
    </source>
</reference>
<keyword evidence="2" id="KW-1185">Reference proteome</keyword>